<dbReference type="PROSITE" id="PS50995">
    <property type="entry name" value="HTH_MARR_2"/>
    <property type="match status" value="1"/>
</dbReference>
<keyword evidence="2" id="KW-0238">DNA-binding</keyword>
<accession>A0A934JPD2</accession>
<dbReference type="InterPro" id="IPR000835">
    <property type="entry name" value="HTH_MarR-typ"/>
</dbReference>
<dbReference type="PANTHER" id="PTHR42756">
    <property type="entry name" value="TRANSCRIPTIONAL REGULATOR, MARR"/>
    <property type="match status" value="1"/>
</dbReference>
<dbReference type="Proteomes" id="UP000628710">
    <property type="component" value="Unassembled WGS sequence"/>
</dbReference>
<dbReference type="PRINTS" id="PR00598">
    <property type="entry name" value="HTHMARR"/>
</dbReference>
<protein>
    <submittedName>
        <fullName evidence="5">MarR family transcriptional regulator</fullName>
    </submittedName>
</protein>
<dbReference type="SMART" id="SM00347">
    <property type="entry name" value="HTH_MARR"/>
    <property type="match status" value="1"/>
</dbReference>
<organism evidence="5 6">
    <name type="scientific">Marinomonas transparens</name>
    <dbReference type="NCBI Taxonomy" id="2795388"/>
    <lineage>
        <taxon>Bacteria</taxon>
        <taxon>Pseudomonadati</taxon>
        <taxon>Pseudomonadota</taxon>
        <taxon>Gammaproteobacteria</taxon>
        <taxon>Oceanospirillales</taxon>
        <taxon>Oceanospirillaceae</taxon>
        <taxon>Marinomonas</taxon>
    </lineage>
</organism>
<dbReference type="AlphaFoldDB" id="A0A934JPD2"/>
<reference evidence="5" key="1">
    <citation type="submission" date="2020-12" db="EMBL/GenBank/DDBJ databases">
        <title>Marinomonas arctica sp. nov., a psychrotolerant bacterium isolated from the Arctic.</title>
        <authorList>
            <person name="Zhang Y."/>
        </authorList>
    </citation>
    <scope>NUCLEOTIDE SEQUENCE</scope>
    <source>
        <strain evidence="5">C1424</strain>
    </source>
</reference>
<evidence type="ECO:0000259" key="4">
    <source>
        <dbReference type="PROSITE" id="PS50995"/>
    </source>
</evidence>
<dbReference type="SUPFAM" id="SSF46785">
    <property type="entry name" value="Winged helix' DNA-binding domain"/>
    <property type="match status" value="1"/>
</dbReference>
<dbReference type="Gene3D" id="1.10.10.10">
    <property type="entry name" value="Winged helix-like DNA-binding domain superfamily/Winged helix DNA-binding domain"/>
    <property type="match status" value="1"/>
</dbReference>
<keyword evidence="3" id="KW-0804">Transcription</keyword>
<comment type="caution">
    <text evidence="5">The sequence shown here is derived from an EMBL/GenBank/DDBJ whole genome shotgun (WGS) entry which is preliminary data.</text>
</comment>
<name>A0A934JPD2_9GAMM</name>
<dbReference type="PANTHER" id="PTHR42756:SF1">
    <property type="entry name" value="TRANSCRIPTIONAL REPRESSOR OF EMRAB OPERON"/>
    <property type="match status" value="1"/>
</dbReference>
<keyword evidence="6" id="KW-1185">Reference proteome</keyword>
<keyword evidence="1" id="KW-0805">Transcription regulation</keyword>
<proteinExistence type="predicted"/>
<evidence type="ECO:0000256" key="2">
    <source>
        <dbReference type="ARBA" id="ARBA00023125"/>
    </source>
</evidence>
<sequence>MTDKLGEALHKLIHSYKGKMKQTAIESGIIVPFAHIRALKCIQHIEDCSATDISKRLGLDKSQVARIIKDLLNDHYIEKKQSPNNHRSQLLNLTEAGIEIMDRVQQVDKITRKKMSETLTTEQIENFISTAETMLKNLNKPTTQD</sequence>
<dbReference type="InterPro" id="IPR036390">
    <property type="entry name" value="WH_DNA-bd_sf"/>
</dbReference>
<dbReference type="Pfam" id="PF01047">
    <property type="entry name" value="MarR"/>
    <property type="match status" value="1"/>
</dbReference>
<dbReference type="GO" id="GO:0003700">
    <property type="term" value="F:DNA-binding transcription factor activity"/>
    <property type="evidence" value="ECO:0007669"/>
    <property type="project" value="InterPro"/>
</dbReference>
<dbReference type="RefSeq" id="WP_199468591.1">
    <property type="nucleotide sequence ID" value="NZ_JAEMNX010000011.1"/>
</dbReference>
<dbReference type="EMBL" id="JAEMNX010000011">
    <property type="protein sequence ID" value="MBJ7538183.1"/>
    <property type="molecule type" value="Genomic_DNA"/>
</dbReference>
<dbReference type="InterPro" id="IPR036388">
    <property type="entry name" value="WH-like_DNA-bd_sf"/>
</dbReference>
<evidence type="ECO:0000313" key="5">
    <source>
        <dbReference type="EMBL" id="MBJ7538183.1"/>
    </source>
</evidence>
<evidence type="ECO:0000313" key="6">
    <source>
        <dbReference type="Proteomes" id="UP000628710"/>
    </source>
</evidence>
<feature type="domain" description="HTH marR-type" evidence="4">
    <location>
        <begin position="2"/>
        <end position="136"/>
    </location>
</feature>
<gene>
    <name evidence="5" type="ORF">I8J31_10895</name>
</gene>
<evidence type="ECO:0000256" key="3">
    <source>
        <dbReference type="ARBA" id="ARBA00023163"/>
    </source>
</evidence>
<dbReference type="GO" id="GO:0003677">
    <property type="term" value="F:DNA binding"/>
    <property type="evidence" value="ECO:0007669"/>
    <property type="project" value="UniProtKB-KW"/>
</dbReference>
<evidence type="ECO:0000256" key="1">
    <source>
        <dbReference type="ARBA" id="ARBA00023015"/>
    </source>
</evidence>